<dbReference type="InterPro" id="IPR059009">
    <property type="entry name" value="Znf_C2H2_17_1st"/>
</dbReference>
<feature type="compositionally biased region" description="Polar residues" evidence="2">
    <location>
        <begin position="21"/>
        <end position="32"/>
    </location>
</feature>
<dbReference type="eggNOG" id="ENOG502SNG2">
    <property type="taxonomic scope" value="Eukaryota"/>
</dbReference>
<feature type="compositionally biased region" description="Polar residues" evidence="2">
    <location>
        <begin position="190"/>
        <end position="211"/>
    </location>
</feature>
<feature type="region of interest" description="Disordered" evidence="2">
    <location>
        <begin position="172"/>
        <end position="217"/>
    </location>
</feature>
<feature type="coiled-coil region" evidence="1">
    <location>
        <begin position="553"/>
        <end position="580"/>
    </location>
</feature>
<feature type="compositionally biased region" description="Low complexity" evidence="2">
    <location>
        <begin position="323"/>
        <end position="332"/>
    </location>
</feature>
<feature type="region of interest" description="Disordered" evidence="2">
    <location>
        <begin position="323"/>
        <end position="346"/>
    </location>
</feature>
<feature type="domain" description="C2H2-type" evidence="3">
    <location>
        <begin position="388"/>
        <end position="414"/>
    </location>
</feature>
<keyword evidence="5" id="KW-1185">Reference proteome</keyword>
<sequence>MSAQTWSQASLPEESWRMASATGTSATMQSTGDEWHHHGATITTQELQALDASSWLNVSQGPVDMGLSPVLSQESQNTHTLSSISEPEMSLLPPGLDLSFISEPSWDPSAPVMYSSSGMTQDCSHYAVSPQHVSNESPLPQGYGLPQSAVCDSRPPTVYFQGAHVPYPRRTASASSCCQGRPILPRSEGVPSSTPGQYTASQSRYPQTDGSESARVGNAHGHCEVPVEPVQAQGPPSAHVRTLPLGRGGLSPRPDAVPSTRTPGLQTYHAAEDFSNFIRYDQDEKALPATNSFGAPYNSVASNLPSSVRGEAKSMVSKCALQASSSATSSQAGDGDEGRYRNHPLYSEAPKPDGLYHCPFKTDPSCGHKPTKLKCNYDKFIDSHLKPFRCKIESCSKQEFSSTACLLRHEREAHGMHGHGDRPHLCFYPGCERGILGNGFPRRYNLFDHMKRVHDHKDEAPAMIQDNQGSRKAASRKRKSPGSSSGEPAAQRQKTQVMQQPTPPPMVMNIPVYGPQAPAYHADVRDHNRQRVIYSQWANQRELLEFQMNSVQSPDDEANLQRLSQNIEELRRLSHQARQG</sequence>
<dbReference type="HOGENOM" id="CLU_436261_0_0_1"/>
<dbReference type="OMA" id="QWANQRE"/>
<keyword evidence="1" id="KW-0175">Coiled coil</keyword>
<organism evidence="4 5">
    <name type="scientific">Dothistroma septosporum (strain NZE10 / CBS 128990)</name>
    <name type="common">Red band needle blight fungus</name>
    <name type="synonym">Mycosphaerella pini</name>
    <dbReference type="NCBI Taxonomy" id="675120"/>
    <lineage>
        <taxon>Eukaryota</taxon>
        <taxon>Fungi</taxon>
        <taxon>Dikarya</taxon>
        <taxon>Ascomycota</taxon>
        <taxon>Pezizomycotina</taxon>
        <taxon>Dothideomycetes</taxon>
        <taxon>Dothideomycetidae</taxon>
        <taxon>Mycosphaerellales</taxon>
        <taxon>Mycosphaerellaceae</taxon>
        <taxon>Dothistroma</taxon>
    </lineage>
</organism>
<dbReference type="AlphaFoldDB" id="N1Q5E0"/>
<dbReference type="EMBL" id="KB446535">
    <property type="protein sequence ID" value="EME50204.1"/>
    <property type="molecule type" value="Genomic_DNA"/>
</dbReference>
<feature type="region of interest" description="Disordered" evidence="2">
    <location>
        <begin position="1"/>
        <end position="32"/>
    </location>
</feature>
<protein>
    <recommendedName>
        <fullName evidence="3">C2H2-type domain-containing protein</fullName>
    </recommendedName>
</protein>
<dbReference type="SMART" id="SM00355">
    <property type="entry name" value="ZnF_C2H2"/>
    <property type="match status" value="2"/>
</dbReference>
<dbReference type="Gene3D" id="3.30.160.60">
    <property type="entry name" value="Classic Zinc Finger"/>
    <property type="match status" value="1"/>
</dbReference>
<dbReference type="Pfam" id="PF26176">
    <property type="entry name" value="zf_C2H2_17_2"/>
    <property type="match status" value="1"/>
</dbReference>
<proteinExistence type="predicted"/>
<evidence type="ECO:0000256" key="2">
    <source>
        <dbReference type="SAM" id="MobiDB-lite"/>
    </source>
</evidence>
<dbReference type="Pfam" id="PF26177">
    <property type="entry name" value="zf_C2H2_17_1st"/>
    <property type="match status" value="1"/>
</dbReference>
<gene>
    <name evidence="4" type="ORF">DOTSEDRAFT_41336</name>
</gene>
<reference evidence="5" key="1">
    <citation type="journal article" date="2012" name="PLoS Genet.">
        <title>The genomes of the fungal plant pathogens Cladosporium fulvum and Dothistroma septosporum reveal adaptation to different hosts and lifestyles but also signatures of common ancestry.</title>
        <authorList>
            <person name="de Wit P.J.G.M."/>
            <person name="van der Burgt A."/>
            <person name="Oekmen B."/>
            <person name="Stergiopoulos I."/>
            <person name="Abd-Elsalam K.A."/>
            <person name="Aerts A.L."/>
            <person name="Bahkali A.H."/>
            <person name="Beenen H.G."/>
            <person name="Chettri P."/>
            <person name="Cox M.P."/>
            <person name="Datema E."/>
            <person name="de Vries R.P."/>
            <person name="Dhillon B."/>
            <person name="Ganley A.R."/>
            <person name="Griffiths S.A."/>
            <person name="Guo Y."/>
            <person name="Hamelin R.C."/>
            <person name="Henrissat B."/>
            <person name="Kabir M.S."/>
            <person name="Jashni M.K."/>
            <person name="Kema G."/>
            <person name="Klaubauf S."/>
            <person name="Lapidus A."/>
            <person name="Levasseur A."/>
            <person name="Lindquist E."/>
            <person name="Mehrabi R."/>
            <person name="Ohm R.A."/>
            <person name="Owen T.J."/>
            <person name="Salamov A."/>
            <person name="Schwelm A."/>
            <person name="Schijlen E."/>
            <person name="Sun H."/>
            <person name="van den Burg H.A."/>
            <person name="van Ham R.C.H.J."/>
            <person name="Zhang S."/>
            <person name="Goodwin S.B."/>
            <person name="Grigoriev I.V."/>
            <person name="Collemare J."/>
            <person name="Bradshaw R.E."/>
        </authorList>
    </citation>
    <scope>NUCLEOTIDE SEQUENCE [LARGE SCALE GENOMIC DNA]</scope>
    <source>
        <strain evidence="5">NZE10 / CBS 128990</strain>
    </source>
</reference>
<evidence type="ECO:0000313" key="4">
    <source>
        <dbReference type="EMBL" id="EME50204.1"/>
    </source>
</evidence>
<dbReference type="Proteomes" id="UP000016933">
    <property type="component" value="Unassembled WGS sequence"/>
</dbReference>
<feature type="domain" description="C2H2-type" evidence="3">
    <location>
        <begin position="424"/>
        <end position="454"/>
    </location>
</feature>
<dbReference type="InterPro" id="IPR013087">
    <property type="entry name" value="Znf_C2H2_type"/>
</dbReference>
<evidence type="ECO:0000256" key="1">
    <source>
        <dbReference type="SAM" id="Coils"/>
    </source>
</evidence>
<feature type="region of interest" description="Disordered" evidence="2">
    <location>
        <begin position="458"/>
        <end position="502"/>
    </location>
</feature>
<dbReference type="STRING" id="675120.N1Q5E0"/>
<dbReference type="InterPro" id="IPR059095">
    <property type="entry name" value="Znf_C2H2_17_2nd"/>
</dbReference>
<dbReference type="OrthoDB" id="5062908at2759"/>
<name>N1Q5E0_DOTSN</name>
<evidence type="ECO:0000259" key="3">
    <source>
        <dbReference type="SMART" id="SM00355"/>
    </source>
</evidence>
<evidence type="ECO:0000313" key="5">
    <source>
        <dbReference type="Proteomes" id="UP000016933"/>
    </source>
</evidence>
<reference evidence="4 5" key="2">
    <citation type="journal article" date="2012" name="PLoS Pathog.">
        <title>Diverse lifestyles and strategies of plant pathogenesis encoded in the genomes of eighteen Dothideomycetes fungi.</title>
        <authorList>
            <person name="Ohm R.A."/>
            <person name="Feau N."/>
            <person name="Henrissat B."/>
            <person name="Schoch C.L."/>
            <person name="Horwitz B.A."/>
            <person name="Barry K.W."/>
            <person name="Condon B.J."/>
            <person name="Copeland A.C."/>
            <person name="Dhillon B."/>
            <person name="Glaser F."/>
            <person name="Hesse C.N."/>
            <person name="Kosti I."/>
            <person name="LaButti K."/>
            <person name="Lindquist E.A."/>
            <person name="Lucas S."/>
            <person name="Salamov A.A."/>
            <person name="Bradshaw R.E."/>
            <person name="Ciuffetti L."/>
            <person name="Hamelin R.C."/>
            <person name="Kema G.H.J."/>
            <person name="Lawrence C."/>
            <person name="Scott J.A."/>
            <person name="Spatafora J.W."/>
            <person name="Turgeon B.G."/>
            <person name="de Wit P.J.G.M."/>
            <person name="Zhong S."/>
            <person name="Goodwin S.B."/>
            <person name="Grigoriev I.V."/>
        </authorList>
    </citation>
    <scope>NUCLEOTIDE SEQUENCE [LARGE SCALE GENOMIC DNA]</scope>
    <source>
        <strain evidence="5">NZE10 / CBS 128990</strain>
    </source>
</reference>
<feature type="compositionally biased region" description="Polar residues" evidence="2">
    <location>
        <begin position="1"/>
        <end position="10"/>
    </location>
</feature>
<accession>N1Q5E0</accession>